<dbReference type="NCBIfam" id="TIGR00456">
    <property type="entry name" value="argS"/>
    <property type="match status" value="1"/>
</dbReference>
<dbReference type="OrthoDB" id="68056at2759"/>
<dbReference type="Gene3D" id="1.10.730.10">
    <property type="entry name" value="Isoleucyl-tRNA Synthetase, Domain 1"/>
    <property type="match status" value="1"/>
</dbReference>
<evidence type="ECO:0000256" key="9">
    <source>
        <dbReference type="ARBA" id="ARBA00049339"/>
    </source>
</evidence>
<dbReference type="InterPro" id="IPR009080">
    <property type="entry name" value="tRNAsynth_Ia_anticodon-bd"/>
</dbReference>
<evidence type="ECO:0000256" key="8">
    <source>
        <dbReference type="ARBA" id="ARBA00033033"/>
    </source>
</evidence>
<dbReference type="HAMAP" id="MF_00123">
    <property type="entry name" value="Arg_tRNA_synth"/>
    <property type="match status" value="1"/>
</dbReference>
<dbReference type="AlphaFoldDB" id="A0A8J4V0L1"/>
<dbReference type="Pfam" id="PF00750">
    <property type="entry name" value="tRNA-synt_1d"/>
    <property type="match status" value="1"/>
</dbReference>
<dbReference type="PANTHER" id="PTHR11956">
    <property type="entry name" value="ARGINYL-TRNA SYNTHETASE"/>
    <property type="match status" value="1"/>
</dbReference>
<keyword evidence="7 10" id="KW-0030">Aminoacyl-tRNA synthetase</keyword>
<evidence type="ECO:0000259" key="11">
    <source>
        <dbReference type="SMART" id="SM00836"/>
    </source>
</evidence>
<evidence type="ECO:0000256" key="3">
    <source>
        <dbReference type="ARBA" id="ARBA00022598"/>
    </source>
</evidence>
<dbReference type="GO" id="GO:0004814">
    <property type="term" value="F:arginine-tRNA ligase activity"/>
    <property type="evidence" value="ECO:0007669"/>
    <property type="project" value="UniProtKB-EC"/>
</dbReference>
<dbReference type="EMBL" id="AJWJ01000082">
    <property type="protein sequence ID" value="KAF2075870.1"/>
    <property type="molecule type" value="Genomic_DNA"/>
</dbReference>
<dbReference type="GO" id="GO:0006420">
    <property type="term" value="P:arginyl-tRNA aminoacylation"/>
    <property type="evidence" value="ECO:0007669"/>
    <property type="project" value="InterPro"/>
</dbReference>
<dbReference type="CDD" id="cd00671">
    <property type="entry name" value="ArgRS_core"/>
    <property type="match status" value="1"/>
</dbReference>
<reference evidence="13" key="1">
    <citation type="submission" date="2020-01" db="EMBL/GenBank/DDBJ databases">
        <title>Development of genomics and gene disruption for Polysphondylium violaceum indicates a role for the polyketide synthase stlB in stalk morphogenesis.</title>
        <authorList>
            <person name="Narita B."/>
            <person name="Kawabe Y."/>
            <person name="Kin K."/>
            <person name="Saito T."/>
            <person name="Gibbs R."/>
            <person name="Kuspa A."/>
            <person name="Muzny D."/>
            <person name="Queller D."/>
            <person name="Richards S."/>
            <person name="Strassman J."/>
            <person name="Sucgang R."/>
            <person name="Worley K."/>
            <person name="Schaap P."/>
        </authorList>
    </citation>
    <scope>NUCLEOTIDE SEQUENCE</scope>
    <source>
        <strain evidence="13">QSvi11</strain>
    </source>
</reference>
<proteinExistence type="inferred from homology"/>
<organism evidence="13 14">
    <name type="scientific">Polysphondylium violaceum</name>
    <dbReference type="NCBI Taxonomy" id="133409"/>
    <lineage>
        <taxon>Eukaryota</taxon>
        <taxon>Amoebozoa</taxon>
        <taxon>Evosea</taxon>
        <taxon>Eumycetozoa</taxon>
        <taxon>Dictyostelia</taxon>
        <taxon>Dictyosteliales</taxon>
        <taxon>Dictyosteliaceae</taxon>
        <taxon>Polysphondylium</taxon>
    </lineage>
</organism>
<dbReference type="SUPFAM" id="SSF52374">
    <property type="entry name" value="Nucleotidylyl transferase"/>
    <property type="match status" value="1"/>
</dbReference>
<comment type="catalytic activity">
    <reaction evidence="9">
        <text>tRNA(Arg) + L-arginine + ATP = L-arginyl-tRNA(Arg) + AMP + diphosphate</text>
        <dbReference type="Rhea" id="RHEA:20301"/>
        <dbReference type="Rhea" id="RHEA-COMP:9658"/>
        <dbReference type="Rhea" id="RHEA-COMP:9673"/>
        <dbReference type="ChEBI" id="CHEBI:30616"/>
        <dbReference type="ChEBI" id="CHEBI:32682"/>
        <dbReference type="ChEBI" id="CHEBI:33019"/>
        <dbReference type="ChEBI" id="CHEBI:78442"/>
        <dbReference type="ChEBI" id="CHEBI:78513"/>
        <dbReference type="ChEBI" id="CHEBI:456215"/>
        <dbReference type="EC" id="6.1.1.19"/>
    </reaction>
</comment>
<evidence type="ECO:0000313" key="13">
    <source>
        <dbReference type="EMBL" id="KAF2075870.1"/>
    </source>
</evidence>
<keyword evidence="3 10" id="KW-0436">Ligase</keyword>
<keyword evidence="4 10" id="KW-0547">Nucleotide-binding</keyword>
<evidence type="ECO:0000259" key="12">
    <source>
        <dbReference type="SMART" id="SM01016"/>
    </source>
</evidence>
<dbReference type="FunFam" id="1.10.730.10:FF:000006">
    <property type="entry name" value="Arginyl-tRNA synthetase 2, mitochondrial"/>
    <property type="match status" value="1"/>
</dbReference>
<dbReference type="InterPro" id="IPR005148">
    <property type="entry name" value="Arg-tRNA-synth_N"/>
</dbReference>
<keyword evidence="14" id="KW-1185">Reference proteome</keyword>
<dbReference type="Gene3D" id="3.40.50.620">
    <property type="entry name" value="HUPs"/>
    <property type="match status" value="1"/>
</dbReference>
<evidence type="ECO:0000256" key="4">
    <source>
        <dbReference type="ARBA" id="ARBA00022741"/>
    </source>
</evidence>
<feature type="domain" description="DALR anticodon binding" evidence="11">
    <location>
        <begin position="449"/>
        <end position="564"/>
    </location>
</feature>
<dbReference type="GO" id="GO:0032543">
    <property type="term" value="P:mitochondrial translation"/>
    <property type="evidence" value="ECO:0007669"/>
    <property type="project" value="TreeGrafter"/>
</dbReference>
<comment type="caution">
    <text evidence="13">The sequence shown here is derived from an EMBL/GenBank/DDBJ whole genome shotgun (WGS) entry which is preliminary data.</text>
</comment>
<dbReference type="PANTHER" id="PTHR11956:SF11">
    <property type="entry name" value="ARGININE--TRNA LIGASE, MITOCHONDRIAL-RELATED"/>
    <property type="match status" value="1"/>
</dbReference>
<dbReference type="EC" id="6.1.1.19" evidence="2"/>
<keyword evidence="5 10" id="KW-0067">ATP-binding</keyword>
<dbReference type="SUPFAM" id="SSF55190">
    <property type="entry name" value="Arginyl-tRNA synthetase (ArgRS), N-terminal 'additional' domain"/>
    <property type="match status" value="1"/>
</dbReference>
<protein>
    <recommendedName>
        <fullName evidence="2">arginine--tRNA ligase</fullName>
        <ecNumber evidence="2">6.1.1.19</ecNumber>
    </recommendedName>
    <alternativeName>
        <fullName evidence="8">Arginyl-tRNA synthetase</fullName>
    </alternativeName>
</protein>
<dbReference type="FunFam" id="3.40.50.620:FF:000058">
    <property type="entry name" value="Mitochondrial arginyl-tRNA synthetase"/>
    <property type="match status" value="1"/>
</dbReference>
<evidence type="ECO:0000256" key="6">
    <source>
        <dbReference type="ARBA" id="ARBA00022917"/>
    </source>
</evidence>
<dbReference type="InterPro" id="IPR001278">
    <property type="entry name" value="Arg-tRNA-ligase"/>
</dbReference>
<dbReference type="Pfam" id="PF03485">
    <property type="entry name" value="Arg_tRNA_synt_N"/>
    <property type="match status" value="1"/>
</dbReference>
<dbReference type="Pfam" id="PF05746">
    <property type="entry name" value="DALR_1"/>
    <property type="match status" value="1"/>
</dbReference>
<dbReference type="InterPro" id="IPR014729">
    <property type="entry name" value="Rossmann-like_a/b/a_fold"/>
</dbReference>
<dbReference type="SUPFAM" id="SSF47323">
    <property type="entry name" value="Anticodon-binding domain of a subclass of class I aminoacyl-tRNA synthetases"/>
    <property type="match status" value="1"/>
</dbReference>
<keyword evidence="6 10" id="KW-0648">Protein biosynthesis</keyword>
<evidence type="ECO:0000256" key="2">
    <source>
        <dbReference type="ARBA" id="ARBA00012837"/>
    </source>
</evidence>
<evidence type="ECO:0000256" key="7">
    <source>
        <dbReference type="ARBA" id="ARBA00023146"/>
    </source>
</evidence>
<dbReference type="CDD" id="cd07956">
    <property type="entry name" value="Anticodon_Ia_Arg"/>
    <property type="match status" value="1"/>
</dbReference>
<gene>
    <name evidence="13" type="ORF">CYY_002806</name>
</gene>
<dbReference type="SMART" id="SM01016">
    <property type="entry name" value="Arg_tRNA_synt_N"/>
    <property type="match status" value="1"/>
</dbReference>
<name>A0A8J4V0L1_9MYCE</name>
<dbReference type="PRINTS" id="PR01038">
    <property type="entry name" value="TRNASYNTHARG"/>
</dbReference>
<accession>A0A8J4V0L1</accession>
<dbReference type="GO" id="GO:0005524">
    <property type="term" value="F:ATP binding"/>
    <property type="evidence" value="ECO:0007669"/>
    <property type="project" value="UniProtKB-KW"/>
</dbReference>
<dbReference type="SMART" id="SM00836">
    <property type="entry name" value="DALR_1"/>
    <property type="match status" value="1"/>
</dbReference>
<evidence type="ECO:0000313" key="14">
    <source>
        <dbReference type="Proteomes" id="UP000695562"/>
    </source>
</evidence>
<evidence type="ECO:0000256" key="1">
    <source>
        <dbReference type="ARBA" id="ARBA00005594"/>
    </source>
</evidence>
<sequence length="564" mass="64011">MFQEEISKQLAGITEIDASKILECVESTKNKEIADFAVPVPKLNKFKKLVGKPDELAAQFASKIQLNDLIKDVSVSGTYLNFKINRMVQVQNILKEVIEKKEKYGFTNQGQGKKIIVEFSSPNIAKPFHAGHLRSTIIGNFMVQLFTNNGYQVVSMNYLGDWGKQYGLLAIGFEKHGNEQSLLEDPIKHLFEVYVKINEEAEADPTIHDKARAYFKKMEDGDEEALGVWKRFRDLSIEKYKGIYKRLNVSFDIYSGESLVSDGMIVEYDKLEKMGLIEDSEGAKVIDLSKQKLGKVLVKKSDGSTLYITRDIAAAFERKVNIGFDHMYYVVASQQDHHFRQLFAILEKMNYDWKKDCTHINYGLVKGMSTRKGTVVFLEDILNETKRKMLKTMQKNPEKFAEIENPEEVADIVGLSAVVIQDFNAKRNKDYDFNWKRMLTSEGDTGPYLQYAHARLSSIERKSGVEFNPNADLSLLVEPQAFDLAIAVGRFPEVIQTTLNNLEPSTLTTYLFELCRAFSSAYAELTVKGQEKNVAEARLALFVAAKQVLNTSLKILGLVPLERM</sequence>
<dbReference type="GO" id="GO:0005739">
    <property type="term" value="C:mitochondrion"/>
    <property type="evidence" value="ECO:0007669"/>
    <property type="project" value="TreeGrafter"/>
</dbReference>
<dbReference type="PROSITE" id="PS00178">
    <property type="entry name" value="AA_TRNA_LIGASE_I"/>
    <property type="match status" value="1"/>
</dbReference>
<dbReference type="InterPro" id="IPR008909">
    <property type="entry name" value="DALR_anticod-bd"/>
</dbReference>
<evidence type="ECO:0000256" key="5">
    <source>
        <dbReference type="ARBA" id="ARBA00022840"/>
    </source>
</evidence>
<comment type="similarity">
    <text evidence="1 10">Belongs to the class-I aminoacyl-tRNA synthetase family.</text>
</comment>
<evidence type="ECO:0000256" key="10">
    <source>
        <dbReference type="RuleBase" id="RU363038"/>
    </source>
</evidence>
<dbReference type="InterPro" id="IPR036695">
    <property type="entry name" value="Arg-tRNA-synth_N_sf"/>
</dbReference>
<dbReference type="Gene3D" id="3.30.1360.70">
    <property type="entry name" value="Arginyl tRNA synthetase N-terminal domain"/>
    <property type="match status" value="1"/>
</dbReference>
<dbReference type="InterPro" id="IPR001412">
    <property type="entry name" value="aa-tRNA-synth_I_CS"/>
</dbReference>
<dbReference type="InterPro" id="IPR035684">
    <property type="entry name" value="ArgRS_core"/>
</dbReference>
<feature type="domain" description="Arginyl tRNA synthetase N-terminal" evidence="12">
    <location>
        <begin position="2"/>
        <end position="84"/>
    </location>
</feature>
<dbReference type="Proteomes" id="UP000695562">
    <property type="component" value="Unassembled WGS sequence"/>
</dbReference>